<dbReference type="SMART" id="SM00449">
    <property type="entry name" value="SPRY"/>
    <property type="match status" value="1"/>
</dbReference>
<dbReference type="FunFam" id="2.60.120.920:FF:000043">
    <property type="entry name" value="Protein TRAUCO"/>
    <property type="match status" value="1"/>
</dbReference>
<feature type="compositionally biased region" description="Polar residues" evidence="1">
    <location>
        <begin position="98"/>
        <end position="120"/>
    </location>
</feature>
<feature type="compositionally biased region" description="Basic residues" evidence="1">
    <location>
        <begin position="231"/>
        <end position="240"/>
    </location>
</feature>
<dbReference type="InterPro" id="IPR001870">
    <property type="entry name" value="B30.2/SPRY"/>
</dbReference>
<proteinExistence type="predicted"/>
<dbReference type="OrthoDB" id="10266026at2759"/>
<feature type="compositionally biased region" description="Polar residues" evidence="1">
    <location>
        <begin position="168"/>
        <end position="180"/>
    </location>
</feature>
<dbReference type="Pfam" id="PF00622">
    <property type="entry name" value="SPRY"/>
    <property type="match status" value="1"/>
</dbReference>
<protein>
    <recommendedName>
        <fullName evidence="2">B30.2/SPRY domain-containing protein</fullName>
    </recommendedName>
</protein>
<dbReference type="PROSITE" id="PS50188">
    <property type="entry name" value="B302_SPRY"/>
    <property type="match status" value="1"/>
</dbReference>
<dbReference type="AlphaFoldDB" id="A0A8X8AHH0"/>
<feature type="domain" description="B30.2/SPRY" evidence="2">
    <location>
        <begin position="252"/>
        <end position="436"/>
    </location>
</feature>
<evidence type="ECO:0000256" key="1">
    <source>
        <dbReference type="SAM" id="MobiDB-lite"/>
    </source>
</evidence>
<gene>
    <name evidence="3" type="ORF">POTOM_005541</name>
</gene>
<feature type="region of interest" description="Disordered" evidence="1">
    <location>
        <begin position="60"/>
        <end position="268"/>
    </location>
</feature>
<accession>A0A8X8AHH0</accession>
<dbReference type="EMBL" id="JAAWWB010000002">
    <property type="protein sequence ID" value="KAG6789443.1"/>
    <property type="molecule type" value="Genomic_DNA"/>
</dbReference>
<organism evidence="3 4">
    <name type="scientific">Populus tomentosa</name>
    <name type="common">Chinese white poplar</name>
    <dbReference type="NCBI Taxonomy" id="118781"/>
    <lineage>
        <taxon>Eukaryota</taxon>
        <taxon>Viridiplantae</taxon>
        <taxon>Streptophyta</taxon>
        <taxon>Embryophyta</taxon>
        <taxon>Tracheophyta</taxon>
        <taxon>Spermatophyta</taxon>
        <taxon>Magnoliopsida</taxon>
        <taxon>eudicotyledons</taxon>
        <taxon>Gunneridae</taxon>
        <taxon>Pentapetalae</taxon>
        <taxon>rosids</taxon>
        <taxon>fabids</taxon>
        <taxon>Malpighiales</taxon>
        <taxon>Salicaceae</taxon>
        <taxon>Saliceae</taxon>
        <taxon>Populus</taxon>
    </lineage>
</organism>
<sequence length="560" mass="62885">MSFKVKIKGYMSPAFLTSVLKFLSLISPSVRRRSKTLLAPWLIHSPNLPDLMDSLQATYEDEEEEYEEQQQTNNSATHHNPSPPPTISPIDLEERQNGTDPPQNDAETTPIDNTTSNQQPQREDPFAPASEYLSESDHLTTSKDNEKPTTKSPNIEDDGDEEDPPPNKQKQLSSLTQNQEPPEPTTIAEIFNNDNKNGANEFKKPTKITPTTTTKKNSKKKNNNNVWVTRSTRKGKKKTKQNPQNTPSEDTVLISPVPRFPDKSDDTPALKTCLSKVYKAEKAELSEDRMSAGSTKGYRMVRATRGVCEGAWYFEIKVVSLGETGHTRLGWSTENGDLRAPVGYDGNSFGYRDIDGSKVHKALREKYGEEGYKEGDVVGFYINLPEGQLYTPKPAHLVWYKGQRYVCAPDAKEDPPKIVPDSFSDEMEMPDQSSASYALHLKEDLTFTNLLMEWNIILNAVHLGGHILRNSPRSEISFFKNGVCQGVAFKDLFGGRYYPAASMYTLPSQPNCVVKFNFGPDFEFFPEDFGGLPVPKPMIDVPYHGFDNRAENGVTEEKKH</sequence>
<dbReference type="InterPro" id="IPR003877">
    <property type="entry name" value="SPRY_dom"/>
</dbReference>
<dbReference type="Proteomes" id="UP000886885">
    <property type="component" value="Chromosome 1D"/>
</dbReference>
<dbReference type="CDD" id="cd12872">
    <property type="entry name" value="SPRY_Ash2"/>
    <property type="match status" value="1"/>
</dbReference>
<reference evidence="3" key="1">
    <citation type="journal article" date="2020" name="bioRxiv">
        <title>Hybrid origin of Populus tomentosa Carr. identified through genome sequencing and phylogenomic analysis.</title>
        <authorList>
            <person name="An X."/>
            <person name="Gao K."/>
            <person name="Chen Z."/>
            <person name="Li J."/>
            <person name="Yang X."/>
            <person name="Yang X."/>
            <person name="Zhou J."/>
            <person name="Guo T."/>
            <person name="Zhao T."/>
            <person name="Huang S."/>
            <person name="Miao D."/>
            <person name="Khan W.U."/>
            <person name="Rao P."/>
            <person name="Ye M."/>
            <person name="Lei B."/>
            <person name="Liao W."/>
            <person name="Wang J."/>
            <person name="Ji L."/>
            <person name="Li Y."/>
            <person name="Guo B."/>
            <person name="Mustafa N.S."/>
            <person name="Li S."/>
            <person name="Yun Q."/>
            <person name="Keller S.R."/>
            <person name="Mao J."/>
            <person name="Zhang R."/>
            <person name="Strauss S.H."/>
        </authorList>
    </citation>
    <scope>NUCLEOTIDE SEQUENCE</scope>
    <source>
        <strain evidence="3">GM15</strain>
        <tissue evidence="3">Leaf</tissue>
    </source>
</reference>
<feature type="compositionally biased region" description="Basic and acidic residues" evidence="1">
    <location>
        <begin position="135"/>
        <end position="149"/>
    </location>
</feature>
<name>A0A8X8AHH0_POPTO</name>
<dbReference type="PANTHER" id="PTHR10598">
    <property type="entry name" value="SET1/ASH2 HISTONE METHYLTRANSFERASE COMPLEX SUBUNIT ASH2"/>
    <property type="match status" value="1"/>
</dbReference>
<evidence type="ECO:0000259" key="2">
    <source>
        <dbReference type="PROSITE" id="PS50188"/>
    </source>
</evidence>
<comment type="caution">
    <text evidence="3">The sequence shown here is derived from an EMBL/GenBank/DDBJ whole genome shotgun (WGS) entry which is preliminary data.</text>
</comment>
<feature type="compositionally biased region" description="Acidic residues" evidence="1">
    <location>
        <begin position="155"/>
        <end position="164"/>
    </location>
</feature>
<dbReference type="InterPro" id="IPR037353">
    <property type="entry name" value="ASH2"/>
</dbReference>
<keyword evidence="4" id="KW-1185">Reference proteome</keyword>
<evidence type="ECO:0000313" key="4">
    <source>
        <dbReference type="Proteomes" id="UP000886885"/>
    </source>
</evidence>
<dbReference type="GO" id="GO:0000976">
    <property type="term" value="F:transcription cis-regulatory region binding"/>
    <property type="evidence" value="ECO:0007669"/>
    <property type="project" value="TreeGrafter"/>
</dbReference>
<dbReference type="GO" id="GO:0048188">
    <property type="term" value="C:Set1C/COMPASS complex"/>
    <property type="evidence" value="ECO:0007669"/>
    <property type="project" value="InterPro"/>
</dbReference>
<evidence type="ECO:0000313" key="3">
    <source>
        <dbReference type="EMBL" id="KAG6789443.1"/>
    </source>
</evidence>
<dbReference type="PANTHER" id="PTHR10598:SF0">
    <property type="entry name" value="SET1_ASH2 HISTONE METHYLTRANSFERASE COMPLEX SUBUNIT ASH2"/>
    <property type="match status" value="1"/>
</dbReference>